<keyword evidence="8" id="KW-0732">Signal</keyword>
<dbReference type="SUPFAM" id="SSF56024">
    <property type="entry name" value="Phospholipase D/nuclease"/>
    <property type="match status" value="1"/>
</dbReference>
<reference evidence="10 11" key="1">
    <citation type="submission" date="2020-02" db="EMBL/GenBank/DDBJ databases">
        <title>Full genome sequence of Nocardioides sp. R-3366.</title>
        <authorList>
            <person name="Im W.-T."/>
        </authorList>
    </citation>
    <scope>NUCLEOTIDE SEQUENCE [LARGE SCALE GENOMIC DNA]</scope>
    <source>
        <strain evidence="10 11">R-3366</strain>
    </source>
</reference>
<dbReference type="GO" id="GO:0016042">
    <property type="term" value="P:lipid catabolic process"/>
    <property type="evidence" value="ECO:0007669"/>
    <property type="project" value="UniProtKB-KW"/>
</dbReference>
<evidence type="ECO:0000256" key="7">
    <source>
        <dbReference type="SAM" id="MobiDB-lite"/>
    </source>
</evidence>
<feature type="domain" description="Phospholipase D-like" evidence="9">
    <location>
        <begin position="296"/>
        <end position="413"/>
    </location>
</feature>
<protein>
    <recommendedName>
        <fullName evidence="3">phospholipase D</fullName>
        <ecNumber evidence="3">3.1.4.4</ecNumber>
    </recommendedName>
</protein>
<dbReference type="GO" id="GO:0016891">
    <property type="term" value="F:RNA endonuclease activity producing 5'-phosphomonoesters, hydrolytic mechanism"/>
    <property type="evidence" value="ECO:0007669"/>
    <property type="project" value="TreeGrafter"/>
</dbReference>
<evidence type="ECO:0000256" key="5">
    <source>
        <dbReference type="ARBA" id="ARBA00022963"/>
    </source>
</evidence>
<keyword evidence="6" id="KW-0443">Lipid metabolism</keyword>
<dbReference type="PANTHER" id="PTHR43856:SF1">
    <property type="entry name" value="MITOCHONDRIAL CARDIOLIPIN HYDROLASE"/>
    <property type="match status" value="1"/>
</dbReference>
<keyword evidence="11" id="KW-1185">Reference proteome</keyword>
<dbReference type="RefSeq" id="WP_165227944.1">
    <property type="nucleotide sequence ID" value="NZ_CP049257.1"/>
</dbReference>
<proteinExistence type="inferred from homology"/>
<dbReference type="EMBL" id="CP049257">
    <property type="protein sequence ID" value="QIG41523.1"/>
    <property type="molecule type" value="Genomic_DNA"/>
</dbReference>
<dbReference type="Pfam" id="PF13091">
    <property type="entry name" value="PLDc_2"/>
    <property type="match status" value="2"/>
</dbReference>
<evidence type="ECO:0000256" key="8">
    <source>
        <dbReference type="SAM" id="SignalP"/>
    </source>
</evidence>
<dbReference type="Gene3D" id="3.30.870.10">
    <property type="entry name" value="Endonuclease Chain A"/>
    <property type="match status" value="1"/>
</dbReference>
<dbReference type="PANTHER" id="PTHR43856">
    <property type="entry name" value="CARDIOLIPIN HYDROLASE"/>
    <property type="match status" value="1"/>
</dbReference>
<accession>A0A6G6W8P4</accession>
<evidence type="ECO:0000313" key="11">
    <source>
        <dbReference type="Proteomes" id="UP000502996"/>
    </source>
</evidence>
<evidence type="ECO:0000256" key="2">
    <source>
        <dbReference type="ARBA" id="ARBA00008664"/>
    </source>
</evidence>
<dbReference type="AlphaFoldDB" id="A0A6G6W8P4"/>
<dbReference type="InterPro" id="IPR025202">
    <property type="entry name" value="PLD-like_dom"/>
</dbReference>
<feature type="domain" description="Phospholipase D-like" evidence="9">
    <location>
        <begin position="111"/>
        <end position="228"/>
    </location>
</feature>
<keyword evidence="4" id="KW-0378">Hydrolase</keyword>
<dbReference type="InterPro" id="IPR051406">
    <property type="entry name" value="PLD_domain"/>
</dbReference>
<keyword evidence="5" id="KW-0442">Lipid degradation</keyword>
<dbReference type="PROSITE" id="PS51257">
    <property type="entry name" value="PROKAR_LIPOPROTEIN"/>
    <property type="match status" value="1"/>
</dbReference>
<feature type="signal peptide" evidence="8">
    <location>
        <begin position="1"/>
        <end position="21"/>
    </location>
</feature>
<feature type="chain" id="PRO_5026285272" description="phospholipase D" evidence="8">
    <location>
        <begin position="22"/>
        <end position="437"/>
    </location>
</feature>
<evidence type="ECO:0000256" key="6">
    <source>
        <dbReference type="ARBA" id="ARBA00023098"/>
    </source>
</evidence>
<sequence length="437" mass="46639">MAYRVVATAALTLALLGSACASSSSEPPVESREPAARAVTAGSSSAAPVRPAAATATPTAVPPAARGKTRLSGCNTDGAALEVCFSSPATKGGSDPAVVRRFVELFNAAGAGDSLRIAMFRWDIPATTKALVAAQQRGAHVEIVADADMTTKAAGRAVIAQIEAGDPAPGNVVVCQGACLPWRGSGPAPPSQDVNHLKLLLADIDGQRSVVTSSSNFEGRQYSQVNSLARVTDDGYYAFALDYFQRLRAQSWTVGGQTWGDAQKTYAGPPAAMVYPRKGDIVLNTLKQTHCVKGARTVDIMVAVIQRYDVRAQIGRLWREGCQLRIVTTRDLIENWLQRPFRLPGGQSVDIADNLVRTIVAHDKVYAIHAKIGGKVQYAVVTGTSNTTCGGLLYNDELMLRLEGQWAFRAYRAHVSDAFRHAHQSRESATPVQARCH</sequence>
<gene>
    <name evidence="10" type="ORF">G5V58_00940</name>
</gene>
<evidence type="ECO:0000259" key="9">
    <source>
        <dbReference type="Pfam" id="PF13091"/>
    </source>
</evidence>
<dbReference type="GO" id="GO:0004630">
    <property type="term" value="F:phospholipase D activity"/>
    <property type="evidence" value="ECO:0007669"/>
    <property type="project" value="UniProtKB-EC"/>
</dbReference>
<evidence type="ECO:0000256" key="4">
    <source>
        <dbReference type="ARBA" id="ARBA00022801"/>
    </source>
</evidence>
<organism evidence="10 11">
    <name type="scientific">Nocardioides anomalus</name>
    <dbReference type="NCBI Taxonomy" id="2712223"/>
    <lineage>
        <taxon>Bacteria</taxon>
        <taxon>Bacillati</taxon>
        <taxon>Actinomycetota</taxon>
        <taxon>Actinomycetes</taxon>
        <taxon>Propionibacteriales</taxon>
        <taxon>Nocardioidaceae</taxon>
        <taxon>Nocardioides</taxon>
    </lineage>
</organism>
<evidence type="ECO:0000256" key="1">
    <source>
        <dbReference type="ARBA" id="ARBA00000798"/>
    </source>
</evidence>
<name>A0A6G6W8P4_9ACTN</name>
<feature type="region of interest" description="Disordered" evidence="7">
    <location>
        <begin position="21"/>
        <end position="68"/>
    </location>
</feature>
<comment type="catalytic activity">
    <reaction evidence="1">
        <text>a 1,2-diacyl-sn-glycero-3-phosphocholine + H2O = a 1,2-diacyl-sn-glycero-3-phosphate + choline + H(+)</text>
        <dbReference type="Rhea" id="RHEA:14445"/>
        <dbReference type="ChEBI" id="CHEBI:15354"/>
        <dbReference type="ChEBI" id="CHEBI:15377"/>
        <dbReference type="ChEBI" id="CHEBI:15378"/>
        <dbReference type="ChEBI" id="CHEBI:57643"/>
        <dbReference type="ChEBI" id="CHEBI:58608"/>
        <dbReference type="EC" id="3.1.4.4"/>
    </reaction>
</comment>
<evidence type="ECO:0000256" key="3">
    <source>
        <dbReference type="ARBA" id="ARBA00012027"/>
    </source>
</evidence>
<dbReference type="Proteomes" id="UP000502996">
    <property type="component" value="Chromosome"/>
</dbReference>
<feature type="compositionally biased region" description="Low complexity" evidence="7">
    <location>
        <begin position="36"/>
        <end position="66"/>
    </location>
</feature>
<comment type="similarity">
    <text evidence="2">Belongs to the phospholipase D family.</text>
</comment>
<dbReference type="KEGG" id="nano:G5V58_00940"/>
<evidence type="ECO:0000313" key="10">
    <source>
        <dbReference type="EMBL" id="QIG41523.1"/>
    </source>
</evidence>
<dbReference type="EC" id="3.1.4.4" evidence="3"/>